<dbReference type="InterPro" id="IPR036322">
    <property type="entry name" value="WD40_repeat_dom_sf"/>
</dbReference>
<dbReference type="AlphaFoldDB" id="A0A922CY92"/>
<dbReference type="PANTHER" id="PTHR12442">
    <property type="entry name" value="DYNEIN INTERMEDIATE CHAIN"/>
    <property type="match status" value="1"/>
</dbReference>
<feature type="compositionally biased region" description="Polar residues" evidence="6">
    <location>
        <begin position="16"/>
        <end position="38"/>
    </location>
</feature>
<feature type="region of interest" description="Disordered" evidence="6">
    <location>
        <begin position="14"/>
        <end position="38"/>
    </location>
</feature>
<gene>
    <name evidence="7" type="ORF">O3G_MSEX013493</name>
</gene>
<dbReference type="Pfam" id="PF00400">
    <property type="entry name" value="WD40"/>
    <property type="match status" value="1"/>
</dbReference>
<evidence type="ECO:0000256" key="2">
    <source>
        <dbReference type="ARBA" id="ARBA00022490"/>
    </source>
</evidence>
<dbReference type="SUPFAM" id="SSF50978">
    <property type="entry name" value="WD40 repeat-like"/>
    <property type="match status" value="1"/>
</dbReference>
<feature type="repeat" description="WD" evidence="5">
    <location>
        <begin position="362"/>
        <end position="404"/>
    </location>
</feature>
<evidence type="ECO:0000256" key="4">
    <source>
        <dbReference type="ARBA" id="ARBA00022737"/>
    </source>
</evidence>
<evidence type="ECO:0000313" key="7">
    <source>
        <dbReference type="EMBL" id="KAG6462832.1"/>
    </source>
</evidence>
<dbReference type="EMBL" id="JH668893">
    <property type="protein sequence ID" value="KAG6462832.1"/>
    <property type="molecule type" value="Genomic_DNA"/>
</dbReference>
<dbReference type="Gene3D" id="2.130.10.10">
    <property type="entry name" value="YVTN repeat-like/Quinoprotein amine dehydrogenase"/>
    <property type="match status" value="2"/>
</dbReference>
<dbReference type="PROSITE" id="PS50082">
    <property type="entry name" value="WD_REPEATS_2"/>
    <property type="match status" value="1"/>
</dbReference>
<keyword evidence="8" id="KW-1185">Reference proteome</keyword>
<sequence>MSNLSGYDSEAIGFDSISQESRPEVTASTQTEYGESGVSTQTAMYADCGSTATPEDLVAQDDVLKEYPPPGLNEFLRKVVPGMLEQLDQTSRDVLYNSSDSDEEDALTAKMVQELMVSDLRGAGGDQPTSVLDLSWSSAGNSLAVSIGKTQHQFWCTDDGMIRIYTMKPSAGEKFAHNCDISEKSCVSVVKYHPSIAALLAYGTASGEVALCNLRNSEEDMQLTSPADCHGAKRVSALMWADAPLANIFLTIQITNTGKRRVASDQILLSSASDGSLNAWRVNANLKIFEIVESYAVNSARKMVAPDITCFDFIKTYPLRPSGEKVPDDVFVVGTKTGSLFLCKIKGGQKVGEAMDPVYEVLDGHSTCVMAVAFSLQKPGIFASVSIDSELKVYDINQTAPLKVLCLDVSISCMAWLPHNPSVVAVGVSGRGGPLRLYNVRSGSPVKVEGLTWDSDHKITAIAINQSGWCRIAAGDCEGRVRVWELPARRIKLAADDLDF</sequence>
<accession>A0A922CY92</accession>
<dbReference type="InterPro" id="IPR001680">
    <property type="entry name" value="WD40_rpt"/>
</dbReference>
<name>A0A922CY92_MANSE</name>
<comment type="subcellular location">
    <subcellularLocation>
        <location evidence="1">Cytoplasm</location>
    </subcellularLocation>
</comment>
<evidence type="ECO:0000256" key="3">
    <source>
        <dbReference type="ARBA" id="ARBA00022574"/>
    </source>
</evidence>
<dbReference type="GO" id="GO:0045504">
    <property type="term" value="F:dynein heavy chain binding"/>
    <property type="evidence" value="ECO:0007669"/>
    <property type="project" value="TreeGrafter"/>
</dbReference>
<dbReference type="GO" id="GO:0042073">
    <property type="term" value="P:intraciliary transport"/>
    <property type="evidence" value="ECO:0007669"/>
    <property type="project" value="TreeGrafter"/>
</dbReference>
<keyword evidence="2" id="KW-0963">Cytoplasm</keyword>
<evidence type="ECO:0000313" key="8">
    <source>
        <dbReference type="Proteomes" id="UP000791440"/>
    </source>
</evidence>
<dbReference type="GO" id="GO:0045503">
    <property type="term" value="F:dynein light chain binding"/>
    <property type="evidence" value="ECO:0007669"/>
    <property type="project" value="TreeGrafter"/>
</dbReference>
<evidence type="ECO:0000256" key="1">
    <source>
        <dbReference type="ARBA" id="ARBA00004496"/>
    </source>
</evidence>
<dbReference type="GO" id="GO:0005868">
    <property type="term" value="C:cytoplasmic dynein complex"/>
    <property type="evidence" value="ECO:0007669"/>
    <property type="project" value="TreeGrafter"/>
</dbReference>
<reference evidence="7" key="1">
    <citation type="journal article" date="2016" name="Insect Biochem. Mol. Biol.">
        <title>Multifaceted biological insights from a draft genome sequence of the tobacco hornworm moth, Manduca sexta.</title>
        <authorList>
            <person name="Kanost M.R."/>
            <person name="Arrese E.L."/>
            <person name="Cao X."/>
            <person name="Chen Y.R."/>
            <person name="Chellapilla S."/>
            <person name="Goldsmith M.R."/>
            <person name="Grosse-Wilde E."/>
            <person name="Heckel D.G."/>
            <person name="Herndon N."/>
            <person name="Jiang H."/>
            <person name="Papanicolaou A."/>
            <person name="Qu J."/>
            <person name="Soulages J.L."/>
            <person name="Vogel H."/>
            <person name="Walters J."/>
            <person name="Waterhouse R.M."/>
            <person name="Ahn S.J."/>
            <person name="Almeida F.C."/>
            <person name="An C."/>
            <person name="Aqrawi P."/>
            <person name="Bretschneider A."/>
            <person name="Bryant W.B."/>
            <person name="Bucks S."/>
            <person name="Chao H."/>
            <person name="Chevignon G."/>
            <person name="Christen J.M."/>
            <person name="Clarke D.F."/>
            <person name="Dittmer N.T."/>
            <person name="Ferguson L.C.F."/>
            <person name="Garavelou S."/>
            <person name="Gordon K.H.J."/>
            <person name="Gunaratna R.T."/>
            <person name="Han Y."/>
            <person name="Hauser F."/>
            <person name="He Y."/>
            <person name="Heidel-Fischer H."/>
            <person name="Hirsh A."/>
            <person name="Hu Y."/>
            <person name="Jiang H."/>
            <person name="Kalra D."/>
            <person name="Klinner C."/>
            <person name="Konig C."/>
            <person name="Kovar C."/>
            <person name="Kroll A.R."/>
            <person name="Kuwar S.S."/>
            <person name="Lee S.L."/>
            <person name="Lehman R."/>
            <person name="Li K."/>
            <person name="Li Z."/>
            <person name="Liang H."/>
            <person name="Lovelace S."/>
            <person name="Lu Z."/>
            <person name="Mansfield J.H."/>
            <person name="McCulloch K.J."/>
            <person name="Mathew T."/>
            <person name="Morton B."/>
            <person name="Muzny D.M."/>
            <person name="Neunemann D."/>
            <person name="Ongeri F."/>
            <person name="Pauchet Y."/>
            <person name="Pu L.L."/>
            <person name="Pyrousis I."/>
            <person name="Rao X.J."/>
            <person name="Redding A."/>
            <person name="Roesel C."/>
            <person name="Sanchez-Gracia A."/>
            <person name="Schaack S."/>
            <person name="Shukla A."/>
            <person name="Tetreau G."/>
            <person name="Wang Y."/>
            <person name="Xiong G.H."/>
            <person name="Traut W."/>
            <person name="Walsh T.K."/>
            <person name="Worley K.C."/>
            <person name="Wu D."/>
            <person name="Wu W."/>
            <person name="Wu Y.Q."/>
            <person name="Zhang X."/>
            <person name="Zou Z."/>
            <person name="Zucker H."/>
            <person name="Briscoe A.D."/>
            <person name="Burmester T."/>
            <person name="Clem R.J."/>
            <person name="Feyereisen R."/>
            <person name="Grimmelikhuijzen C.J.P."/>
            <person name="Hamodrakas S.J."/>
            <person name="Hansson B.S."/>
            <person name="Huguet E."/>
            <person name="Jermiin L.S."/>
            <person name="Lan Q."/>
            <person name="Lehman H.K."/>
            <person name="Lorenzen M."/>
            <person name="Merzendorfer H."/>
            <person name="Michalopoulos I."/>
            <person name="Morton D.B."/>
            <person name="Muthukrishnan S."/>
            <person name="Oakeshott J.G."/>
            <person name="Palmer W."/>
            <person name="Park Y."/>
            <person name="Passarelli A.L."/>
            <person name="Rozas J."/>
            <person name="Schwartz L.M."/>
            <person name="Smith W."/>
            <person name="Southgate A."/>
            <person name="Vilcinskas A."/>
            <person name="Vogt R."/>
            <person name="Wang P."/>
            <person name="Werren J."/>
            <person name="Yu X.Q."/>
            <person name="Zhou J.J."/>
            <person name="Brown S.J."/>
            <person name="Scherer S.E."/>
            <person name="Richards S."/>
            <person name="Blissard G.W."/>
        </authorList>
    </citation>
    <scope>NUCLEOTIDE SEQUENCE</scope>
</reference>
<dbReference type="SMART" id="SM00320">
    <property type="entry name" value="WD40"/>
    <property type="match status" value="4"/>
</dbReference>
<protein>
    <recommendedName>
        <fullName evidence="9">WD repeat-containing protein 34</fullName>
    </recommendedName>
</protein>
<evidence type="ECO:0000256" key="6">
    <source>
        <dbReference type="SAM" id="MobiDB-lite"/>
    </source>
</evidence>
<evidence type="ECO:0000256" key="5">
    <source>
        <dbReference type="PROSITE-ProRule" id="PRU00221"/>
    </source>
</evidence>
<organism evidence="7 8">
    <name type="scientific">Manduca sexta</name>
    <name type="common">Tobacco hawkmoth</name>
    <name type="synonym">Tobacco hornworm</name>
    <dbReference type="NCBI Taxonomy" id="7130"/>
    <lineage>
        <taxon>Eukaryota</taxon>
        <taxon>Metazoa</taxon>
        <taxon>Ecdysozoa</taxon>
        <taxon>Arthropoda</taxon>
        <taxon>Hexapoda</taxon>
        <taxon>Insecta</taxon>
        <taxon>Pterygota</taxon>
        <taxon>Neoptera</taxon>
        <taxon>Endopterygota</taxon>
        <taxon>Lepidoptera</taxon>
        <taxon>Glossata</taxon>
        <taxon>Ditrysia</taxon>
        <taxon>Bombycoidea</taxon>
        <taxon>Sphingidae</taxon>
        <taxon>Sphinginae</taxon>
        <taxon>Sphingini</taxon>
        <taxon>Manduca</taxon>
    </lineage>
</organism>
<proteinExistence type="predicted"/>
<dbReference type="InterPro" id="IPR015943">
    <property type="entry name" value="WD40/YVTN_repeat-like_dom_sf"/>
</dbReference>
<comment type="caution">
    <text evidence="7">The sequence shown here is derived from an EMBL/GenBank/DDBJ whole genome shotgun (WGS) entry which is preliminary data.</text>
</comment>
<evidence type="ECO:0008006" key="9">
    <source>
        <dbReference type="Google" id="ProtNLM"/>
    </source>
</evidence>
<reference evidence="7" key="2">
    <citation type="submission" date="2020-12" db="EMBL/GenBank/DDBJ databases">
        <authorList>
            <person name="Kanost M."/>
        </authorList>
    </citation>
    <scope>NUCLEOTIDE SEQUENCE</scope>
</reference>
<keyword evidence="3 5" id="KW-0853">WD repeat</keyword>
<dbReference type="PANTHER" id="PTHR12442:SF26">
    <property type="entry name" value="CYTOPLASMIC DYNEIN 2 INTERMEDIATE CHAIN 2"/>
    <property type="match status" value="1"/>
</dbReference>
<dbReference type="InterPro" id="IPR050687">
    <property type="entry name" value="Dynein_IC"/>
</dbReference>
<keyword evidence="4" id="KW-0677">Repeat</keyword>
<dbReference type="GO" id="GO:0097014">
    <property type="term" value="C:ciliary plasm"/>
    <property type="evidence" value="ECO:0007669"/>
    <property type="project" value="TreeGrafter"/>
</dbReference>
<dbReference type="Proteomes" id="UP000791440">
    <property type="component" value="Unassembled WGS sequence"/>
</dbReference>